<dbReference type="SUPFAM" id="SSF54518">
    <property type="entry name" value="Tubby C-terminal domain-like"/>
    <property type="match status" value="1"/>
</dbReference>
<evidence type="ECO:0000256" key="1">
    <source>
        <dbReference type="ARBA" id="ARBA00005437"/>
    </source>
</evidence>
<feature type="region of interest" description="Disordered" evidence="2">
    <location>
        <begin position="1"/>
        <end position="20"/>
    </location>
</feature>
<evidence type="ECO:0000256" key="2">
    <source>
        <dbReference type="SAM" id="MobiDB-lite"/>
    </source>
</evidence>
<evidence type="ECO:0000313" key="3">
    <source>
        <dbReference type="EMBL" id="KAJ0202380.1"/>
    </source>
</evidence>
<comment type="similarity">
    <text evidence="1">Belongs to the LOR family.</text>
</comment>
<dbReference type="AlphaFoldDB" id="A0A9R1VCU2"/>
<organism evidence="3 4">
    <name type="scientific">Lactuca sativa</name>
    <name type="common">Garden lettuce</name>
    <dbReference type="NCBI Taxonomy" id="4236"/>
    <lineage>
        <taxon>Eukaryota</taxon>
        <taxon>Viridiplantae</taxon>
        <taxon>Streptophyta</taxon>
        <taxon>Embryophyta</taxon>
        <taxon>Tracheophyta</taxon>
        <taxon>Spermatophyta</taxon>
        <taxon>Magnoliopsida</taxon>
        <taxon>eudicotyledons</taxon>
        <taxon>Gunneridae</taxon>
        <taxon>Pentapetalae</taxon>
        <taxon>asterids</taxon>
        <taxon>campanulids</taxon>
        <taxon>Asterales</taxon>
        <taxon>Asteraceae</taxon>
        <taxon>Cichorioideae</taxon>
        <taxon>Cichorieae</taxon>
        <taxon>Lactucinae</taxon>
        <taxon>Lactuca</taxon>
    </lineage>
</organism>
<comment type="caution">
    <text evidence="3">The sequence shown here is derived from an EMBL/GenBank/DDBJ whole genome shotgun (WGS) entry which is preliminary data.</text>
</comment>
<sequence>MLRTRVSDSSEMTTSREKEMHTEVMKTSMFSIDDGFNVYDSNNEFIFRVESYGPNNRDANELVLKDSSGRCLLIVCRKDFNNLLINIVQVYINHEKMECDQPIFSMKRYLRSS</sequence>
<dbReference type="Gene3D" id="2.40.160.200">
    <property type="entry name" value="LURP1-related"/>
    <property type="match status" value="1"/>
</dbReference>
<protein>
    <submittedName>
        <fullName evidence="3">Uncharacterized protein</fullName>
    </submittedName>
</protein>
<dbReference type="PANTHER" id="PTHR31087">
    <property type="match status" value="1"/>
</dbReference>
<dbReference type="InterPro" id="IPR007612">
    <property type="entry name" value="LOR"/>
</dbReference>
<gene>
    <name evidence="3" type="ORF">LSAT_V11C600308820</name>
</gene>
<dbReference type="PANTHER" id="PTHR31087:SF60">
    <property type="entry name" value="PROTEIN LURP-ONE-RELATED 5"/>
    <property type="match status" value="1"/>
</dbReference>
<keyword evidence="4" id="KW-1185">Reference proteome</keyword>
<name>A0A9R1VCU2_LACSA</name>
<dbReference type="EMBL" id="NBSK02000006">
    <property type="protein sequence ID" value="KAJ0202380.1"/>
    <property type="molecule type" value="Genomic_DNA"/>
</dbReference>
<dbReference type="InterPro" id="IPR038595">
    <property type="entry name" value="LOR_sf"/>
</dbReference>
<proteinExistence type="inferred from homology"/>
<dbReference type="Pfam" id="PF04525">
    <property type="entry name" value="LOR"/>
    <property type="match status" value="1"/>
</dbReference>
<evidence type="ECO:0000313" key="4">
    <source>
        <dbReference type="Proteomes" id="UP000235145"/>
    </source>
</evidence>
<dbReference type="InterPro" id="IPR025659">
    <property type="entry name" value="Tubby-like_C"/>
</dbReference>
<accession>A0A9R1VCU2</accession>
<reference evidence="3 4" key="1">
    <citation type="journal article" date="2017" name="Nat. Commun.">
        <title>Genome assembly with in vitro proximity ligation data and whole-genome triplication in lettuce.</title>
        <authorList>
            <person name="Reyes-Chin-Wo S."/>
            <person name="Wang Z."/>
            <person name="Yang X."/>
            <person name="Kozik A."/>
            <person name="Arikit S."/>
            <person name="Song C."/>
            <person name="Xia L."/>
            <person name="Froenicke L."/>
            <person name="Lavelle D.O."/>
            <person name="Truco M.J."/>
            <person name="Xia R."/>
            <person name="Zhu S."/>
            <person name="Xu C."/>
            <person name="Xu H."/>
            <person name="Xu X."/>
            <person name="Cox K."/>
            <person name="Korf I."/>
            <person name="Meyers B.C."/>
            <person name="Michelmore R.W."/>
        </authorList>
    </citation>
    <scope>NUCLEOTIDE SEQUENCE [LARGE SCALE GENOMIC DNA]</scope>
    <source>
        <strain evidence="4">cv. Salinas</strain>
        <tissue evidence="3">Seedlings</tissue>
    </source>
</reference>
<dbReference type="Proteomes" id="UP000235145">
    <property type="component" value="Unassembled WGS sequence"/>
</dbReference>